<dbReference type="EMBL" id="LSBJ02000002">
    <property type="protein sequence ID" value="OAQ70425.2"/>
    <property type="molecule type" value="Genomic_DNA"/>
</dbReference>
<organism evidence="1 2">
    <name type="scientific">Pochonia chlamydosporia 170</name>
    <dbReference type="NCBI Taxonomy" id="1380566"/>
    <lineage>
        <taxon>Eukaryota</taxon>
        <taxon>Fungi</taxon>
        <taxon>Dikarya</taxon>
        <taxon>Ascomycota</taxon>
        <taxon>Pezizomycotina</taxon>
        <taxon>Sordariomycetes</taxon>
        <taxon>Hypocreomycetidae</taxon>
        <taxon>Hypocreales</taxon>
        <taxon>Clavicipitaceae</taxon>
        <taxon>Pochonia</taxon>
    </lineage>
</organism>
<comment type="caution">
    <text evidence="1">The sequence shown here is derived from an EMBL/GenBank/DDBJ whole genome shotgun (WGS) entry which is preliminary data.</text>
</comment>
<proteinExistence type="predicted"/>
<sequence length="260" mass="29010">MSPWAVMCLARSSEILVKPFRWLAAPALLVDVVNFCRMNYSTHDWRAWDDGHSRVPDPRHSWLRDGTGHWALGDAPKPLWLPCCRALKASGPRPMSEPDAHVPISDRHRHSSETPCAAVASGCPECGCRCPVADIAGFRGNEDPVPVLWNSIEATSSSVEFAAHTDCRCDGNSGQLDPTMYDECHCIRCCRRMQPALAMSFSYMYRQVSRLLLSNRKMSPTLRPRPSPMLLYCTCPSPGHVSTINGLKPFWHHRPAEGEA</sequence>
<dbReference type="RefSeq" id="XP_022284575.1">
    <property type="nucleotide sequence ID" value="XM_022428298.1"/>
</dbReference>
<keyword evidence="2" id="KW-1185">Reference proteome</keyword>
<gene>
    <name evidence="1" type="ORF">VFPPC_02900</name>
</gene>
<protein>
    <submittedName>
        <fullName evidence="1">Uncharacterized protein</fullName>
    </submittedName>
</protein>
<name>A0A179FXM9_METCM</name>
<reference evidence="1 2" key="1">
    <citation type="journal article" date="2016" name="PLoS Pathog.">
        <title>Biosynthesis of antibiotic leucinostatins in bio-control fungus Purpureocillium lilacinum and their inhibition on phytophthora revealed by genome mining.</title>
        <authorList>
            <person name="Wang G."/>
            <person name="Liu Z."/>
            <person name="Lin R."/>
            <person name="Li E."/>
            <person name="Mao Z."/>
            <person name="Ling J."/>
            <person name="Yang Y."/>
            <person name="Yin W.B."/>
            <person name="Xie B."/>
        </authorList>
    </citation>
    <scope>NUCLEOTIDE SEQUENCE [LARGE SCALE GENOMIC DNA]</scope>
    <source>
        <strain evidence="1">170</strain>
    </source>
</reference>
<evidence type="ECO:0000313" key="1">
    <source>
        <dbReference type="EMBL" id="OAQ70425.2"/>
    </source>
</evidence>
<dbReference type="GeneID" id="28846473"/>
<dbReference type="Proteomes" id="UP000078397">
    <property type="component" value="Unassembled WGS sequence"/>
</dbReference>
<accession>A0A179FXM9</accession>
<dbReference type="AlphaFoldDB" id="A0A179FXM9"/>
<evidence type="ECO:0000313" key="2">
    <source>
        <dbReference type="Proteomes" id="UP000078397"/>
    </source>
</evidence>
<dbReference type="KEGG" id="pchm:VFPPC_02900"/>